<reference evidence="9" key="2">
    <citation type="submission" date="2020-09" db="EMBL/GenBank/DDBJ databases">
        <authorList>
            <person name="Sun Q."/>
            <person name="Zhou Y."/>
        </authorList>
    </citation>
    <scope>NUCLEOTIDE SEQUENCE</scope>
    <source>
        <strain evidence="9">CGMCC 1.6293</strain>
    </source>
</reference>
<evidence type="ECO:0000256" key="6">
    <source>
        <dbReference type="ARBA" id="ARBA00022989"/>
    </source>
</evidence>
<keyword evidence="7 8" id="KW-0472">Membrane</keyword>
<dbReference type="PANTHER" id="PTHR36838">
    <property type="entry name" value="AUXIN EFFLUX CARRIER FAMILY PROTEIN"/>
    <property type="match status" value="1"/>
</dbReference>
<feature type="transmembrane region" description="Helical" evidence="8">
    <location>
        <begin position="261"/>
        <end position="280"/>
    </location>
</feature>
<feature type="transmembrane region" description="Helical" evidence="8">
    <location>
        <begin position="195"/>
        <end position="217"/>
    </location>
</feature>
<feature type="transmembrane region" description="Helical" evidence="8">
    <location>
        <begin position="67"/>
        <end position="88"/>
    </location>
</feature>
<keyword evidence="4" id="KW-1003">Cell membrane</keyword>
<organism evidence="9 10">
    <name type="scientific">Pseudooceanicola nanhaiensis</name>
    <dbReference type="NCBI Taxonomy" id="375761"/>
    <lineage>
        <taxon>Bacteria</taxon>
        <taxon>Pseudomonadati</taxon>
        <taxon>Pseudomonadota</taxon>
        <taxon>Alphaproteobacteria</taxon>
        <taxon>Rhodobacterales</taxon>
        <taxon>Paracoccaceae</taxon>
        <taxon>Pseudooceanicola</taxon>
    </lineage>
</organism>
<evidence type="ECO:0000256" key="3">
    <source>
        <dbReference type="ARBA" id="ARBA00022448"/>
    </source>
</evidence>
<dbReference type="Proteomes" id="UP000649829">
    <property type="component" value="Unassembled WGS sequence"/>
</dbReference>
<feature type="transmembrane region" description="Helical" evidence="8">
    <location>
        <begin position="127"/>
        <end position="149"/>
    </location>
</feature>
<dbReference type="Gene3D" id="1.20.1530.20">
    <property type="match status" value="2"/>
</dbReference>
<protein>
    <submittedName>
        <fullName evidence="9">Malonate transporter</fullName>
    </submittedName>
</protein>
<name>A0A917T5D4_9RHOB</name>
<feature type="transmembrane region" description="Helical" evidence="8">
    <location>
        <begin position="287"/>
        <end position="307"/>
    </location>
</feature>
<evidence type="ECO:0000313" key="9">
    <source>
        <dbReference type="EMBL" id="GGM10360.1"/>
    </source>
</evidence>
<dbReference type="GO" id="GO:0055085">
    <property type="term" value="P:transmembrane transport"/>
    <property type="evidence" value="ECO:0007669"/>
    <property type="project" value="InterPro"/>
</dbReference>
<evidence type="ECO:0000256" key="1">
    <source>
        <dbReference type="ARBA" id="ARBA00004651"/>
    </source>
</evidence>
<feature type="transmembrane region" description="Helical" evidence="8">
    <location>
        <begin position="95"/>
        <end position="115"/>
    </location>
</feature>
<evidence type="ECO:0000256" key="4">
    <source>
        <dbReference type="ARBA" id="ARBA00022475"/>
    </source>
</evidence>
<dbReference type="RefSeq" id="WP_028286692.1">
    <property type="nucleotide sequence ID" value="NZ_BMLF01000002.1"/>
</dbReference>
<evidence type="ECO:0000313" key="10">
    <source>
        <dbReference type="Proteomes" id="UP000649829"/>
    </source>
</evidence>
<dbReference type="EMBL" id="BMLF01000002">
    <property type="protein sequence ID" value="GGM10360.1"/>
    <property type="molecule type" value="Genomic_DNA"/>
</dbReference>
<feature type="transmembrane region" description="Helical" evidence="8">
    <location>
        <begin position="229"/>
        <end position="249"/>
    </location>
</feature>
<dbReference type="InterPro" id="IPR004776">
    <property type="entry name" value="Mem_transp_PIN-like"/>
</dbReference>
<keyword evidence="3" id="KW-0813">Transport</keyword>
<keyword evidence="5 8" id="KW-0812">Transmembrane</keyword>
<reference evidence="9" key="1">
    <citation type="journal article" date="2014" name="Int. J. Syst. Evol. Microbiol.">
        <title>Complete genome sequence of Corynebacterium casei LMG S-19264T (=DSM 44701T), isolated from a smear-ripened cheese.</title>
        <authorList>
            <consortium name="US DOE Joint Genome Institute (JGI-PGF)"/>
            <person name="Walter F."/>
            <person name="Albersmeier A."/>
            <person name="Kalinowski J."/>
            <person name="Ruckert C."/>
        </authorList>
    </citation>
    <scope>NUCLEOTIDE SEQUENCE</scope>
    <source>
        <strain evidence="9">CGMCC 1.6293</strain>
    </source>
</reference>
<dbReference type="GO" id="GO:0005886">
    <property type="term" value="C:plasma membrane"/>
    <property type="evidence" value="ECO:0007669"/>
    <property type="project" value="UniProtKB-SubCell"/>
</dbReference>
<gene>
    <name evidence="9" type="ORF">GCM10011534_35600</name>
</gene>
<keyword evidence="10" id="KW-1185">Reference proteome</keyword>
<comment type="caution">
    <text evidence="9">The sequence shown here is derived from an EMBL/GenBank/DDBJ whole genome shotgun (WGS) entry which is preliminary data.</text>
</comment>
<evidence type="ECO:0000256" key="2">
    <source>
        <dbReference type="ARBA" id="ARBA00010145"/>
    </source>
</evidence>
<dbReference type="Pfam" id="PF03547">
    <property type="entry name" value="Mem_trans"/>
    <property type="match status" value="1"/>
</dbReference>
<evidence type="ECO:0000256" key="8">
    <source>
        <dbReference type="SAM" id="Phobius"/>
    </source>
</evidence>
<accession>A0A917T5D4</accession>
<feature type="transmembrane region" description="Helical" evidence="8">
    <location>
        <begin position="169"/>
        <end position="189"/>
    </location>
</feature>
<comment type="subcellular location">
    <subcellularLocation>
        <location evidence="1">Cell membrane</location>
        <topology evidence="1">Multi-pass membrane protein</topology>
    </subcellularLocation>
</comment>
<dbReference type="PANTHER" id="PTHR36838:SF1">
    <property type="entry name" value="SLR1864 PROTEIN"/>
    <property type="match status" value="1"/>
</dbReference>
<sequence length="311" mass="33089">MQSLITVILPVFLLIGAGWTATRYGLTSAAAAEALTKFAQSVAFPCLLFRAVVQLDIGQEFSAPLLLSYYAAATACFFVGLIAARVVFRRDWEDCVVVGFCCLFSNTLMLAIPITERAYGHEALASNFAIVAIHAPFCYTLGIVAMEIVRAGPGRLNPLRLGAQISRQVATNPLVIALMLGFIVNLSGLVTPAPLYAAVNMLANAAVPVGLFAVGGVLTQYRLEGDGRLIAMICGVTLLLHPSLMWLFGRAVDLPTSAFRSAVITAAVAPGVNTYVFANIYGRAKRVAASSVLITTVGCILSVWFWLSVLP</sequence>
<evidence type="ECO:0000256" key="7">
    <source>
        <dbReference type="ARBA" id="ARBA00023136"/>
    </source>
</evidence>
<dbReference type="InterPro" id="IPR038770">
    <property type="entry name" value="Na+/solute_symporter_sf"/>
</dbReference>
<proteinExistence type="inferred from homology"/>
<dbReference type="AlphaFoldDB" id="A0A917T5D4"/>
<keyword evidence="6 8" id="KW-1133">Transmembrane helix</keyword>
<evidence type="ECO:0000256" key="5">
    <source>
        <dbReference type="ARBA" id="ARBA00022692"/>
    </source>
</evidence>
<comment type="similarity">
    <text evidence="2">Belongs to the auxin efflux carrier (TC 2.A.69) family.</text>
</comment>